<evidence type="ECO:0000313" key="11">
    <source>
        <dbReference type="EMBL" id="VAW85059.1"/>
    </source>
</evidence>
<keyword evidence="7 11" id="KW-0418">Kinase</keyword>
<comment type="pathway">
    <text evidence="1">Metabolic intermediate biosynthesis; chorismate biosynthesis; chorismate from D-erythrose 4-phosphate and phosphoenolpyruvate: step 5/7.</text>
</comment>
<dbReference type="GO" id="GO:0005524">
    <property type="term" value="F:ATP binding"/>
    <property type="evidence" value="ECO:0007669"/>
    <property type="project" value="UniProtKB-KW"/>
</dbReference>
<comment type="similarity">
    <text evidence="2">Belongs to the shikimate kinase family.</text>
</comment>
<keyword evidence="9" id="KW-0057">Aromatic amino acid biosynthesis</keyword>
<protein>
    <recommendedName>
        <fullName evidence="3">shikimate kinase</fullName>
        <ecNumber evidence="3">2.7.1.71</ecNumber>
    </recommendedName>
</protein>
<organism evidence="11">
    <name type="scientific">hydrothermal vent metagenome</name>
    <dbReference type="NCBI Taxonomy" id="652676"/>
    <lineage>
        <taxon>unclassified sequences</taxon>
        <taxon>metagenomes</taxon>
        <taxon>ecological metagenomes</taxon>
    </lineage>
</organism>
<comment type="catalytic activity">
    <reaction evidence="10">
        <text>shikimate + ATP = 3-phosphoshikimate + ADP + H(+)</text>
        <dbReference type="Rhea" id="RHEA:13121"/>
        <dbReference type="ChEBI" id="CHEBI:15378"/>
        <dbReference type="ChEBI" id="CHEBI:30616"/>
        <dbReference type="ChEBI" id="CHEBI:36208"/>
        <dbReference type="ChEBI" id="CHEBI:145989"/>
        <dbReference type="ChEBI" id="CHEBI:456216"/>
        <dbReference type="EC" id="2.7.1.71"/>
    </reaction>
</comment>
<proteinExistence type="inferred from homology"/>
<dbReference type="GO" id="GO:0008652">
    <property type="term" value="P:amino acid biosynthetic process"/>
    <property type="evidence" value="ECO:0007669"/>
    <property type="project" value="UniProtKB-KW"/>
</dbReference>
<evidence type="ECO:0000256" key="10">
    <source>
        <dbReference type="ARBA" id="ARBA00048567"/>
    </source>
</evidence>
<reference evidence="11" key="1">
    <citation type="submission" date="2018-06" db="EMBL/GenBank/DDBJ databases">
        <authorList>
            <person name="Zhirakovskaya E."/>
        </authorList>
    </citation>
    <scope>NUCLEOTIDE SEQUENCE</scope>
</reference>
<dbReference type="CDD" id="cd00464">
    <property type="entry name" value="SK"/>
    <property type="match status" value="1"/>
</dbReference>
<dbReference type="PRINTS" id="PR01100">
    <property type="entry name" value="SHIKIMTKNASE"/>
</dbReference>
<evidence type="ECO:0000256" key="1">
    <source>
        <dbReference type="ARBA" id="ARBA00004842"/>
    </source>
</evidence>
<dbReference type="EC" id="2.7.1.71" evidence="3"/>
<dbReference type="InterPro" id="IPR031322">
    <property type="entry name" value="Shikimate/glucono_kinase"/>
</dbReference>
<dbReference type="GO" id="GO:0009423">
    <property type="term" value="P:chorismate biosynthetic process"/>
    <property type="evidence" value="ECO:0007669"/>
    <property type="project" value="UniProtKB-UniPathway"/>
</dbReference>
<dbReference type="PANTHER" id="PTHR21087">
    <property type="entry name" value="SHIKIMATE KINASE"/>
    <property type="match status" value="1"/>
</dbReference>
<dbReference type="AlphaFoldDB" id="A0A3B0ZFJ4"/>
<dbReference type="Gene3D" id="3.40.50.300">
    <property type="entry name" value="P-loop containing nucleotide triphosphate hydrolases"/>
    <property type="match status" value="1"/>
</dbReference>
<evidence type="ECO:0000256" key="7">
    <source>
        <dbReference type="ARBA" id="ARBA00022777"/>
    </source>
</evidence>
<name>A0A3B0ZFJ4_9ZZZZ</name>
<dbReference type="InterPro" id="IPR027417">
    <property type="entry name" value="P-loop_NTPase"/>
</dbReference>
<dbReference type="PANTHER" id="PTHR21087:SF16">
    <property type="entry name" value="SHIKIMATE KINASE 1, CHLOROPLASTIC"/>
    <property type="match status" value="1"/>
</dbReference>
<dbReference type="EMBL" id="UOFP01000079">
    <property type="protein sequence ID" value="VAW85059.1"/>
    <property type="molecule type" value="Genomic_DNA"/>
</dbReference>
<dbReference type="Pfam" id="PF01202">
    <property type="entry name" value="SKI"/>
    <property type="match status" value="1"/>
</dbReference>
<evidence type="ECO:0000256" key="2">
    <source>
        <dbReference type="ARBA" id="ARBA00006997"/>
    </source>
</evidence>
<dbReference type="GO" id="GO:0009073">
    <property type="term" value="P:aromatic amino acid family biosynthetic process"/>
    <property type="evidence" value="ECO:0007669"/>
    <property type="project" value="UniProtKB-KW"/>
</dbReference>
<keyword evidence="6" id="KW-0547">Nucleotide-binding</keyword>
<evidence type="ECO:0000256" key="9">
    <source>
        <dbReference type="ARBA" id="ARBA00023141"/>
    </source>
</evidence>
<evidence type="ECO:0000256" key="3">
    <source>
        <dbReference type="ARBA" id="ARBA00012154"/>
    </source>
</evidence>
<evidence type="ECO:0000256" key="8">
    <source>
        <dbReference type="ARBA" id="ARBA00022840"/>
    </source>
</evidence>
<dbReference type="InterPro" id="IPR000623">
    <property type="entry name" value="Shikimate_kinase/TSH1"/>
</dbReference>
<dbReference type="SUPFAM" id="SSF52540">
    <property type="entry name" value="P-loop containing nucleoside triphosphate hydrolases"/>
    <property type="match status" value="1"/>
</dbReference>
<evidence type="ECO:0000256" key="6">
    <source>
        <dbReference type="ARBA" id="ARBA00022741"/>
    </source>
</evidence>
<dbReference type="PROSITE" id="PS01128">
    <property type="entry name" value="SHIKIMATE_KINASE"/>
    <property type="match status" value="1"/>
</dbReference>
<dbReference type="GO" id="GO:0004765">
    <property type="term" value="F:shikimate kinase activity"/>
    <property type="evidence" value="ECO:0007669"/>
    <property type="project" value="UniProtKB-EC"/>
</dbReference>
<dbReference type="GO" id="GO:0005829">
    <property type="term" value="C:cytosol"/>
    <property type="evidence" value="ECO:0007669"/>
    <property type="project" value="TreeGrafter"/>
</dbReference>
<evidence type="ECO:0000256" key="5">
    <source>
        <dbReference type="ARBA" id="ARBA00022679"/>
    </source>
</evidence>
<gene>
    <name evidence="11" type="ORF">MNBD_GAMMA18-61</name>
</gene>
<evidence type="ECO:0000256" key="4">
    <source>
        <dbReference type="ARBA" id="ARBA00022605"/>
    </source>
</evidence>
<feature type="non-terminal residue" evidence="11">
    <location>
        <position position="110"/>
    </location>
</feature>
<sequence>MGVGKTTIGRHLAKSLKMRFIDSDREIERQMGVDVPLIFELEGESGFRKRESSVIEALTSQHDLVLATGGGAVLDARSRELMRHNSVVVYLSADIDHLLERTAKDTKRPL</sequence>
<keyword evidence="4" id="KW-0028">Amino-acid biosynthesis</keyword>
<keyword evidence="5 11" id="KW-0808">Transferase</keyword>
<dbReference type="InterPro" id="IPR023000">
    <property type="entry name" value="Shikimate_kinase_CS"/>
</dbReference>
<accession>A0A3B0ZFJ4</accession>
<dbReference type="UniPathway" id="UPA00053">
    <property type="reaction ID" value="UER00088"/>
</dbReference>
<keyword evidence="8" id="KW-0067">ATP-binding</keyword>